<reference evidence="3" key="1">
    <citation type="submission" date="2023-08" db="EMBL/GenBank/DDBJ databases">
        <authorList>
            <person name="Chen Y."/>
            <person name="Shah S."/>
            <person name="Dougan E. K."/>
            <person name="Thang M."/>
            <person name="Chan C."/>
        </authorList>
    </citation>
    <scope>NUCLEOTIDE SEQUENCE</scope>
</reference>
<keyword evidence="1" id="KW-0175">Coiled coil</keyword>
<feature type="coiled-coil region" evidence="1">
    <location>
        <begin position="387"/>
        <end position="467"/>
    </location>
</feature>
<dbReference type="GO" id="GO:0000796">
    <property type="term" value="C:condensin complex"/>
    <property type="evidence" value="ECO:0007669"/>
    <property type="project" value="TreeGrafter"/>
</dbReference>
<feature type="coiled-coil region" evidence="1">
    <location>
        <begin position="11"/>
        <end position="38"/>
    </location>
</feature>
<feature type="compositionally biased region" description="Basic and acidic residues" evidence="2">
    <location>
        <begin position="210"/>
        <end position="222"/>
    </location>
</feature>
<name>A0AA36I729_9DINO</name>
<dbReference type="PANTHER" id="PTHR43941:SF1">
    <property type="entry name" value="STRUCTURAL MAINTENANCE OF CHROMOSOMES PROTEIN 2"/>
    <property type="match status" value="1"/>
</dbReference>
<dbReference type="Proteomes" id="UP001178507">
    <property type="component" value="Unassembled WGS sequence"/>
</dbReference>
<dbReference type="PANTHER" id="PTHR43941">
    <property type="entry name" value="STRUCTURAL MAINTENANCE OF CHROMOSOMES PROTEIN 2"/>
    <property type="match status" value="1"/>
</dbReference>
<dbReference type="EMBL" id="CAUJNA010000813">
    <property type="protein sequence ID" value="CAJ1381491.1"/>
    <property type="molecule type" value="Genomic_DNA"/>
</dbReference>
<accession>A0AA36I729</accession>
<feature type="region of interest" description="Disordered" evidence="2">
    <location>
        <begin position="151"/>
        <end position="222"/>
    </location>
</feature>
<keyword evidence="4" id="KW-1185">Reference proteome</keyword>
<feature type="region of interest" description="Disordered" evidence="2">
    <location>
        <begin position="640"/>
        <end position="673"/>
    </location>
</feature>
<proteinExistence type="predicted"/>
<feature type="compositionally biased region" description="Low complexity" evidence="2">
    <location>
        <begin position="158"/>
        <end position="169"/>
    </location>
</feature>
<comment type="caution">
    <text evidence="3">The sequence shown here is derived from an EMBL/GenBank/DDBJ whole genome shotgun (WGS) entry which is preliminary data.</text>
</comment>
<sequence length="718" mass="78895">MDRRQERGFDMGRELRQLRDLQARLQSEENQAQRRSREEVERSVLRRQLDEAAALQDLLSGFHEEMDGRLEQLASAQLRLDQRLTKMEEGREEGAELRAVCEAFLRVEGSAAVAARSARSRGLEGPLEEFEDGCGAARQFQRVHLLGSRAKRQAERQAGAPGLAAHALRGAGGPQLRGAGSPPGGVQRHDAAGGAQGGAAARGGLQAEGRASELEQRAAHEADAVRKAAEAMEAAAFSRCQRTGELLDQFRQEVSQEEQSARESVLELRKQAEEAGPRLAGLEARLREELQLAAGRADHFAEKSAEKAAEKLEELQRRLNAELRTVQDQAQEQRAAQEALEELQQETSECLSTCASRSGLSALAQEMDERVASCQALVAAQPWRPELELAAEQLERLEHQERLHSQEVAEEAREAAAQCDAAWKLQARQLKEELQRTQQQAAGLKALEKLQVEHARLALQLSELQRQGASHEWHLPRLQQRLEYLSLDSPDAQGVWIDSPEFRLAEQGPFTLRFYPRGVAGGDGLCALGVFAAAAAKALPLRLDLRLGQLRQRATAQSQEDGVLWLARGFESRLESLEEVRIGVDVPPFAWASLDQEPEAPNSLTKADRAAKVRGDACLHEKETGSASGGAIQDLQLAQASPLRHRSVPSSPQLPCRAVAPPSPSSRPGWAVFADDLSERRPMSAKVARVCQPAIPLPGSGRRSSNPFEERRTNPFDK</sequence>
<dbReference type="GO" id="GO:0000785">
    <property type="term" value="C:chromatin"/>
    <property type="evidence" value="ECO:0007669"/>
    <property type="project" value="TreeGrafter"/>
</dbReference>
<dbReference type="GO" id="GO:0000793">
    <property type="term" value="C:condensed chromosome"/>
    <property type="evidence" value="ECO:0007669"/>
    <property type="project" value="TreeGrafter"/>
</dbReference>
<gene>
    <name evidence="3" type="ORF">EVOR1521_LOCUS9163</name>
</gene>
<evidence type="ECO:0000313" key="4">
    <source>
        <dbReference type="Proteomes" id="UP001178507"/>
    </source>
</evidence>
<feature type="compositionally biased region" description="Basic and acidic residues" evidence="2">
    <location>
        <begin position="708"/>
        <end position="718"/>
    </location>
</feature>
<evidence type="ECO:0000256" key="2">
    <source>
        <dbReference type="SAM" id="MobiDB-lite"/>
    </source>
</evidence>
<dbReference type="GO" id="GO:0003682">
    <property type="term" value="F:chromatin binding"/>
    <property type="evidence" value="ECO:0007669"/>
    <property type="project" value="TreeGrafter"/>
</dbReference>
<evidence type="ECO:0000256" key="1">
    <source>
        <dbReference type="SAM" id="Coils"/>
    </source>
</evidence>
<evidence type="ECO:0000313" key="3">
    <source>
        <dbReference type="EMBL" id="CAJ1381491.1"/>
    </source>
</evidence>
<organism evidence="3 4">
    <name type="scientific">Effrenium voratum</name>
    <dbReference type="NCBI Taxonomy" id="2562239"/>
    <lineage>
        <taxon>Eukaryota</taxon>
        <taxon>Sar</taxon>
        <taxon>Alveolata</taxon>
        <taxon>Dinophyceae</taxon>
        <taxon>Suessiales</taxon>
        <taxon>Symbiodiniaceae</taxon>
        <taxon>Effrenium</taxon>
    </lineage>
</organism>
<dbReference type="GO" id="GO:0007076">
    <property type="term" value="P:mitotic chromosome condensation"/>
    <property type="evidence" value="ECO:0007669"/>
    <property type="project" value="TreeGrafter"/>
</dbReference>
<feature type="coiled-coil region" evidence="1">
    <location>
        <begin position="298"/>
        <end position="349"/>
    </location>
</feature>
<dbReference type="AlphaFoldDB" id="A0AA36I729"/>
<feature type="region of interest" description="Disordered" evidence="2">
    <location>
        <begin position="690"/>
        <end position="718"/>
    </location>
</feature>
<protein>
    <submittedName>
        <fullName evidence="3">Uncharacterized protein</fullName>
    </submittedName>
</protein>